<evidence type="ECO:0000313" key="11">
    <source>
        <dbReference type="Proteomes" id="UP000009230"/>
    </source>
</evidence>
<keyword evidence="5" id="KW-0804">Transcription</keyword>
<dbReference type="GO" id="GO:0000976">
    <property type="term" value="F:transcription cis-regulatory region binding"/>
    <property type="evidence" value="ECO:0007669"/>
    <property type="project" value="TreeGrafter"/>
</dbReference>
<dbReference type="CDD" id="cd00383">
    <property type="entry name" value="trans_reg_C"/>
    <property type="match status" value="1"/>
</dbReference>
<dbReference type="PROSITE" id="PS51755">
    <property type="entry name" value="OMPR_PHOB"/>
    <property type="match status" value="1"/>
</dbReference>
<gene>
    <name evidence="10" type="ordered locus">Mar181_0670</name>
</gene>
<evidence type="ECO:0000256" key="5">
    <source>
        <dbReference type="ARBA" id="ARBA00023163"/>
    </source>
</evidence>
<dbReference type="InterPro" id="IPR016032">
    <property type="entry name" value="Sig_transdc_resp-reg_C-effctor"/>
</dbReference>
<feature type="domain" description="Response regulatory" evidence="8">
    <location>
        <begin position="5"/>
        <end position="118"/>
    </location>
</feature>
<keyword evidence="3" id="KW-0805">Transcription regulation</keyword>
<dbReference type="Gene3D" id="1.10.10.10">
    <property type="entry name" value="Winged helix-like DNA-binding domain superfamily/Winged helix DNA-binding domain"/>
    <property type="match status" value="1"/>
</dbReference>
<dbReference type="SMART" id="SM00448">
    <property type="entry name" value="REC"/>
    <property type="match status" value="1"/>
</dbReference>
<dbReference type="HOGENOM" id="CLU_000445_30_4_6"/>
<organism evidence="10 11">
    <name type="scientific">Marinomonas posidonica (strain CECT 7376 / NCIMB 14433 / IVIA-Po-181)</name>
    <dbReference type="NCBI Taxonomy" id="491952"/>
    <lineage>
        <taxon>Bacteria</taxon>
        <taxon>Pseudomonadati</taxon>
        <taxon>Pseudomonadota</taxon>
        <taxon>Gammaproteobacteria</taxon>
        <taxon>Oceanospirillales</taxon>
        <taxon>Oceanospirillaceae</taxon>
        <taxon>Marinomonas</taxon>
    </lineage>
</organism>
<keyword evidence="11" id="KW-1185">Reference proteome</keyword>
<evidence type="ECO:0000256" key="3">
    <source>
        <dbReference type="ARBA" id="ARBA00023015"/>
    </source>
</evidence>
<sequence>MGTNVIYIVEDEEKIANILFDYLNKDGFEPHIILDGTHAAERIIQDKPNLVILDLMLSGKSGFDICSEVRQVSNVPIIMLTARIDEKDRILGLNIGADDYVCKPFLPGEVVARVEAILRRVNGVKHEEVSSKRFLSYQNVTLDTESLSCLVDGSKVDLTPIEFRLLQVMMQRPKRVYSRDSLMDICYLDDRIINDRTIDSHMRNLRKKIKNFSSLDDDLIHTVYGVGYKVE</sequence>
<evidence type="ECO:0000313" key="10">
    <source>
        <dbReference type="EMBL" id="AEF53726.1"/>
    </source>
</evidence>
<keyword evidence="2" id="KW-0902">Two-component regulatory system</keyword>
<dbReference type="Gene3D" id="6.10.250.690">
    <property type="match status" value="1"/>
</dbReference>
<evidence type="ECO:0000256" key="4">
    <source>
        <dbReference type="ARBA" id="ARBA00023125"/>
    </source>
</evidence>
<feature type="modified residue" description="4-aspartylphosphate" evidence="6">
    <location>
        <position position="54"/>
    </location>
</feature>
<proteinExistence type="predicted"/>
<dbReference type="Pfam" id="PF00072">
    <property type="entry name" value="Response_reg"/>
    <property type="match status" value="1"/>
</dbReference>
<dbReference type="InterPro" id="IPR039420">
    <property type="entry name" value="WalR-like"/>
</dbReference>
<dbReference type="InterPro" id="IPR036388">
    <property type="entry name" value="WH-like_DNA-bd_sf"/>
</dbReference>
<evidence type="ECO:0000256" key="7">
    <source>
        <dbReference type="PROSITE-ProRule" id="PRU01091"/>
    </source>
</evidence>
<evidence type="ECO:0000259" key="9">
    <source>
        <dbReference type="PROSITE" id="PS51755"/>
    </source>
</evidence>
<evidence type="ECO:0000256" key="6">
    <source>
        <dbReference type="PROSITE-ProRule" id="PRU00169"/>
    </source>
</evidence>
<dbReference type="GO" id="GO:0006355">
    <property type="term" value="P:regulation of DNA-templated transcription"/>
    <property type="evidence" value="ECO:0007669"/>
    <property type="project" value="InterPro"/>
</dbReference>
<name>F6D103_MARPP</name>
<evidence type="ECO:0000259" key="8">
    <source>
        <dbReference type="PROSITE" id="PS50110"/>
    </source>
</evidence>
<dbReference type="InterPro" id="IPR001789">
    <property type="entry name" value="Sig_transdc_resp-reg_receiver"/>
</dbReference>
<feature type="DNA-binding region" description="OmpR/PhoB-type" evidence="7">
    <location>
        <begin position="132"/>
        <end position="231"/>
    </location>
</feature>
<dbReference type="PROSITE" id="PS50110">
    <property type="entry name" value="RESPONSE_REGULATORY"/>
    <property type="match status" value="1"/>
</dbReference>
<evidence type="ECO:0000256" key="1">
    <source>
        <dbReference type="ARBA" id="ARBA00022553"/>
    </source>
</evidence>
<evidence type="ECO:0000256" key="2">
    <source>
        <dbReference type="ARBA" id="ARBA00023012"/>
    </source>
</evidence>
<dbReference type="PANTHER" id="PTHR48111:SF4">
    <property type="entry name" value="DNA-BINDING DUAL TRANSCRIPTIONAL REGULATOR OMPR"/>
    <property type="match status" value="1"/>
</dbReference>
<dbReference type="GO" id="GO:0005829">
    <property type="term" value="C:cytosol"/>
    <property type="evidence" value="ECO:0007669"/>
    <property type="project" value="TreeGrafter"/>
</dbReference>
<dbReference type="PANTHER" id="PTHR48111">
    <property type="entry name" value="REGULATOR OF RPOS"/>
    <property type="match status" value="1"/>
</dbReference>
<dbReference type="STRING" id="491952.Mar181_0670"/>
<dbReference type="GO" id="GO:0000156">
    <property type="term" value="F:phosphorelay response regulator activity"/>
    <property type="evidence" value="ECO:0007669"/>
    <property type="project" value="TreeGrafter"/>
</dbReference>
<keyword evidence="4 7" id="KW-0238">DNA-binding</keyword>
<accession>F6D103</accession>
<dbReference type="GO" id="GO:0032993">
    <property type="term" value="C:protein-DNA complex"/>
    <property type="evidence" value="ECO:0007669"/>
    <property type="project" value="TreeGrafter"/>
</dbReference>
<dbReference type="InterPro" id="IPR011006">
    <property type="entry name" value="CheY-like_superfamily"/>
</dbReference>
<dbReference type="SMART" id="SM00862">
    <property type="entry name" value="Trans_reg_C"/>
    <property type="match status" value="1"/>
</dbReference>
<dbReference type="Proteomes" id="UP000009230">
    <property type="component" value="Chromosome"/>
</dbReference>
<dbReference type="SUPFAM" id="SSF52172">
    <property type="entry name" value="CheY-like"/>
    <property type="match status" value="1"/>
</dbReference>
<reference evidence="10 11" key="1">
    <citation type="journal article" date="2012" name="Stand. Genomic Sci.">
        <title>Complete genome sequence of Marinomonas posidonica type strain (IVIA-Po-181(T)).</title>
        <authorList>
            <person name="Lucas-Elio P."/>
            <person name="Goodwin L."/>
            <person name="Woyke T."/>
            <person name="Pitluck S."/>
            <person name="Nolan M."/>
            <person name="Kyrpides N.C."/>
            <person name="Detter J.C."/>
            <person name="Copeland A."/>
            <person name="Lu M."/>
            <person name="Bruce D."/>
            <person name="Detter C."/>
            <person name="Tapia R."/>
            <person name="Han S."/>
            <person name="Land M.L."/>
            <person name="Ivanova N."/>
            <person name="Mikhailova N."/>
            <person name="Johnston A.W."/>
            <person name="Sanchez-Amat A."/>
        </authorList>
    </citation>
    <scope>NUCLEOTIDE SEQUENCE [LARGE SCALE GENOMIC DNA]</scope>
    <source>
        <strain evidence="11">CECT 7376 / NCIMB 14433 / IVIA-Po-181</strain>
    </source>
</reference>
<dbReference type="eggNOG" id="COG0745">
    <property type="taxonomic scope" value="Bacteria"/>
</dbReference>
<dbReference type="AlphaFoldDB" id="F6D103"/>
<dbReference type="SUPFAM" id="SSF46894">
    <property type="entry name" value="C-terminal effector domain of the bipartite response regulators"/>
    <property type="match status" value="1"/>
</dbReference>
<feature type="domain" description="OmpR/PhoB-type" evidence="9">
    <location>
        <begin position="132"/>
        <end position="231"/>
    </location>
</feature>
<dbReference type="RefSeq" id="WP_013795203.1">
    <property type="nucleotide sequence ID" value="NC_015559.1"/>
</dbReference>
<dbReference type="EMBL" id="CP002771">
    <property type="protein sequence ID" value="AEF53726.1"/>
    <property type="molecule type" value="Genomic_DNA"/>
</dbReference>
<protein>
    <submittedName>
        <fullName evidence="10">Two component transcriptional regulator, winged helix family</fullName>
    </submittedName>
</protein>
<dbReference type="KEGG" id="mpc:Mar181_0670"/>
<dbReference type="InterPro" id="IPR001867">
    <property type="entry name" value="OmpR/PhoB-type_DNA-bd"/>
</dbReference>
<dbReference type="Pfam" id="PF00486">
    <property type="entry name" value="Trans_reg_C"/>
    <property type="match status" value="1"/>
</dbReference>
<dbReference type="OrthoDB" id="9802426at2"/>
<keyword evidence="1 6" id="KW-0597">Phosphoprotein</keyword>
<dbReference type="Gene3D" id="3.40.50.2300">
    <property type="match status" value="1"/>
</dbReference>